<dbReference type="Proteomes" id="UP001501710">
    <property type="component" value="Unassembled WGS sequence"/>
</dbReference>
<sequence>MNQHYSRWRKSSYSNPSTECIEVGRSSKGTIGVRDTRQIGVGPVLDFTPREWLAFIKAIRSSDS</sequence>
<feature type="domain" description="DUF397" evidence="1">
    <location>
        <begin position="7"/>
        <end position="60"/>
    </location>
</feature>
<evidence type="ECO:0000313" key="3">
    <source>
        <dbReference type="Proteomes" id="UP001501710"/>
    </source>
</evidence>
<proteinExistence type="predicted"/>
<protein>
    <recommendedName>
        <fullName evidence="1">DUF397 domain-containing protein</fullName>
    </recommendedName>
</protein>
<keyword evidence="3" id="KW-1185">Reference proteome</keyword>
<evidence type="ECO:0000313" key="2">
    <source>
        <dbReference type="EMBL" id="GAA4242569.1"/>
    </source>
</evidence>
<evidence type="ECO:0000259" key="1">
    <source>
        <dbReference type="Pfam" id="PF04149"/>
    </source>
</evidence>
<name>A0ABP8CRW2_9ACTN</name>
<gene>
    <name evidence="2" type="ORF">GCM10022254_76110</name>
</gene>
<accession>A0ABP8CRW2</accession>
<dbReference type="EMBL" id="BAABAS010000033">
    <property type="protein sequence ID" value="GAA4242569.1"/>
    <property type="molecule type" value="Genomic_DNA"/>
</dbReference>
<dbReference type="RefSeq" id="WP_344908047.1">
    <property type="nucleotide sequence ID" value="NZ_BAABAS010000033.1"/>
</dbReference>
<dbReference type="Pfam" id="PF04149">
    <property type="entry name" value="DUF397"/>
    <property type="match status" value="1"/>
</dbReference>
<reference evidence="3" key="1">
    <citation type="journal article" date="2019" name="Int. J. Syst. Evol. Microbiol.">
        <title>The Global Catalogue of Microorganisms (GCM) 10K type strain sequencing project: providing services to taxonomists for standard genome sequencing and annotation.</title>
        <authorList>
            <consortium name="The Broad Institute Genomics Platform"/>
            <consortium name="The Broad Institute Genome Sequencing Center for Infectious Disease"/>
            <person name="Wu L."/>
            <person name="Ma J."/>
        </authorList>
    </citation>
    <scope>NUCLEOTIDE SEQUENCE [LARGE SCALE GENOMIC DNA]</scope>
    <source>
        <strain evidence="3">JCM 17440</strain>
    </source>
</reference>
<comment type="caution">
    <text evidence="2">The sequence shown here is derived from an EMBL/GenBank/DDBJ whole genome shotgun (WGS) entry which is preliminary data.</text>
</comment>
<organism evidence="2 3">
    <name type="scientific">Actinomadura meridiana</name>
    <dbReference type="NCBI Taxonomy" id="559626"/>
    <lineage>
        <taxon>Bacteria</taxon>
        <taxon>Bacillati</taxon>
        <taxon>Actinomycetota</taxon>
        <taxon>Actinomycetes</taxon>
        <taxon>Streptosporangiales</taxon>
        <taxon>Thermomonosporaceae</taxon>
        <taxon>Actinomadura</taxon>
    </lineage>
</organism>
<dbReference type="InterPro" id="IPR007278">
    <property type="entry name" value="DUF397"/>
</dbReference>